<dbReference type="InterPro" id="IPR036179">
    <property type="entry name" value="Ig-like_dom_sf"/>
</dbReference>
<dbReference type="GO" id="GO:0005085">
    <property type="term" value="F:guanyl-nucleotide exchange factor activity"/>
    <property type="evidence" value="ECO:0000318"/>
    <property type="project" value="GO_Central"/>
</dbReference>
<keyword evidence="6" id="KW-0393">Immunoglobulin domain</keyword>
<evidence type="ECO:0000256" key="4">
    <source>
        <dbReference type="ARBA" id="ARBA00022527"/>
    </source>
</evidence>
<dbReference type="eggNOG" id="KOG0032">
    <property type="taxonomic scope" value="Eukaryota"/>
</dbReference>
<feature type="domain" description="DH" evidence="12">
    <location>
        <begin position="1888"/>
        <end position="2067"/>
    </location>
</feature>
<dbReference type="Gene3D" id="2.30.29.30">
    <property type="entry name" value="Pleckstrin-homology domain (PH domain)/Phosphotyrosine-binding domain (PTB)"/>
    <property type="match status" value="2"/>
</dbReference>
<dbReference type="GO" id="GO:0019898">
    <property type="term" value="C:extrinsic component of membrane"/>
    <property type="evidence" value="ECO:0000318"/>
    <property type="project" value="GO_Central"/>
</dbReference>
<dbReference type="InParanoid" id="B3RRW8"/>
<dbReference type="Pfam" id="PF00621">
    <property type="entry name" value="RhoGEF"/>
    <property type="match status" value="2"/>
</dbReference>
<comment type="subcellular location">
    <subcellularLocation>
        <location evidence="1">Cytoplasm</location>
    </subcellularLocation>
</comment>
<dbReference type="EMBL" id="DS985243">
    <property type="protein sequence ID" value="EDV26943.1"/>
    <property type="molecule type" value="Genomic_DNA"/>
</dbReference>
<dbReference type="PROSITE" id="PS00107">
    <property type="entry name" value="PROTEIN_KINASE_ATP"/>
    <property type="match status" value="1"/>
</dbReference>
<feature type="domain" description="Protein kinase" evidence="13">
    <location>
        <begin position="2451"/>
        <end position="2678"/>
    </location>
</feature>
<organism evidence="15 16">
    <name type="scientific">Trichoplax adhaerens</name>
    <name type="common">Trichoplax reptans</name>
    <dbReference type="NCBI Taxonomy" id="10228"/>
    <lineage>
        <taxon>Eukaryota</taxon>
        <taxon>Metazoa</taxon>
        <taxon>Placozoa</taxon>
        <taxon>Uniplacotomia</taxon>
        <taxon>Trichoplacea</taxon>
        <taxon>Trichoplacidae</taxon>
        <taxon>Trichoplax</taxon>
    </lineage>
</organism>
<dbReference type="InterPro" id="IPR013783">
    <property type="entry name" value="Ig-like_fold"/>
</dbReference>
<dbReference type="Proteomes" id="UP000009022">
    <property type="component" value="Unassembled WGS sequence"/>
</dbReference>
<dbReference type="Gene3D" id="1.20.58.60">
    <property type="match status" value="5"/>
</dbReference>
<dbReference type="InterPro" id="IPR000219">
    <property type="entry name" value="DH_dom"/>
</dbReference>
<evidence type="ECO:0000256" key="2">
    <source>
        <dbReference type="ARBA" id="ARBA00012513"/>
    </source>
</evidence>
<dbReference type="PANTHER" id="PTHR22826">
    <property type="entry name" value="RHO GUANINE EXCHANGE FACTOR-RELATED"/>
    <property type="match status" value="1"/>
</dbReference>
<dbReference type="InterPro" id="IPR017441">
    <property type="entry name" value="Protein_kinase_ATP_BS"/>
</dbReference>
<comment type="catalytic activity">
    <reaction evidence="8">
        <text>L-seryl-[protein] + ATP = O-phospho-L-seryl-[protein] + ADP + H(+)</text>
        <dbReference type="Rhea" id="RHEA:17989"/>
        <dbReference type="Rhea" id="RHEA-COMP:9863"/>
        <dbReference type="Rhea" id="RHEA-COMP:11604"/>
        <dbReference type="ChEBI" id="CHEBI:15378"/>
        <dbReference type="ChEBI" id="CHEBI:29999"/>
        <dbReference type="ChEBI" id="CHEBI:30616"/>
        <dbReference type="ChEBI" id="CHEBI:83421"/>
        <dbReference type="ChEBI" id="CHEBI:456216"/>
        <dbReference type="EC" id="2.7.11.1"/>
    </reaction>
</comment>
<dbReference type="EC" id="2.7.11.1" evidence="2"/>
<dbReference type="InterPro" id="IPR013098">
    <property type="entry name" value="Ig_I-set"/>
</dbReference>
<dbReference type="PANTHER" id="PTHR22826:SF106">
    <property type="entry name" value="TRIO, ISOFORM A"/>
    <property type="match status" value="1"/>
</dbReference>
<comment type="catalytic activity">
    <reaction evidence="7">
        <text>L-threonyl-[protein] + ATP = O-phospho-L-threonyl-[protein] + ADP + H(+)</text>
        <dbReference type="Rhea" id="RHEA:46608"/>
        <dbReference type="Rhea" id="RHEA-COMP:11060"/>
        <dbReference type="Rhea" id="RHEA-COMP:11605"/>
        <dbReference type="ChEBI" id="CHEBI:15378"/>
        <dbReference type="ChEBI" id="CHEBI:30013"/>
        <dbReference type="ChEBI" id="CHEBI:30616"/>
        <dbReference type="ChEBI" id="CHEBI:61977"/>
        <dbReference type="ChEBI" id="CHEBI:456216"/>
        <dbReference type="EC" id="2.7.11.1"/>
    </reaction>
</comment>
<dbReference type="InterPro" id="IPR051336">
    <property type="entry name" value="RhoGEF_Guanine_NuclExch_SF"/>
</dbReference>
<dbReference type="SMART" id="SM00516">
    <property type="entry name" value="SEC14"/>
    <property type="match status" value="1"/>
</dbReference>
<dbReference type="GO" id="GO:0005737">
    <property type="term" value="C:cytoplasm"/>
    <property type="evidence" value="ECO:0000318"/>
    <property type="project" value="GO_Central"/>
</dbReference>
<evidence type="ECO:0000259" key="12">
    <source>
        <dbReference type="PROSITE" id="PS50010"/>
    </source>
</evidence>
<dbReference type="CDD" id="cd13241">
    <property type="entry name" value="PH2_Kalirin_Trio_p63RhoGEF"/>
    <property type="match status" value="1"/>
</dbReference>
<dbReference type="CDD" id="cd00096">
    <property type="entry name" value="Ig"/>
    <property type="match status" value="1"/>
</dbReference>
<dbReference type="RefSeq" id="XP_002110939.1">
    <property type="nucleotide sequence ID" value="XM_002110903.1"/>
</dbReference>
<dbReference type="CDD" id="cd00170">
    <property type="entry name" value="SEC14"/>
    <property type="match status" value="1"/>
</dbReference>
<dbReference type="Gene3D" id="1.10.510.10">
    <property type="entry name" value="Transferase(Phosphotransferase) domain 1"/>
    <property type="match status" value="1"/>
</dbReference>
<dbReference type="SMART" id="SM00325">
    <property type="entry name" value="RhoGEF"/>
    <property type="match status" value="2"/>
</dbReference>
<dbReference type="InterPro" id="IPR018159">
    <property type="entry name" value="Spectrin/alpha-actinin"/>
</dbReference>
<dbReference type="SMART" id="SM00233">
    <property type="entry name" value="PH"/>
    <property type="match status" value="2"/>
</dbReference>
<evidence type="ECO:0000256" key="6">
    <source>
        <dbReference type="ARBA" id="ARBA00023319"/>
    </source>
</evidence>
<feature type="region of interest" description="Disordered" evidence="10">
    <location>
        <begin position="1599"/>
        <end position="1630"/>
    </location>
</feature>
<dbReference type="GO" id="GO:0004674">
    <property type="term" value="F:protein serine/threonine kinase activity"/>
    <property type="evidence" value="ECO:0007669"/>
    <property type="project" value="UniProtKB-KW"/>
</dbReference>
<evidence type="ECO:0000313" key="15">
    <source>
        <dbReference type="EMBL" id="EDV26943.1"/>
    </source>
</evidence>
<dbReference type="SMART" id="SM00150">
    <property type="entry name" value="SPEC"/>
    <property type="match status" value="5"/>
</dbReference>
<dbReference type="GeneID" id="6751634"/>
<evidence type="ECO:0000256" key="10">
    <source>
        <dbReference type="SAM" id="MobiDB-lite"/>
    </source>
</evidence>
<evidence type="ECO:0000256" key="8">
    <source>
        <dbReference type="ARBA" id="ARBA00048679"/>
    </source>
</evidence>
<dbReference type="InterPro" id="IPR055251">
    <property type="entry name" value="SOS1_NGEF_PH"/>
</dbReference>
<dbReference type="Gene3D" id="2.60.40.10">
    <property type="entry name" value="Immunoglobulins"/>
    <property type="match status" value="1"/>
</dbReference>
<dbReference type="OMA" id="IRYLHNC"/>
<dbReference type="eggNOG" id="KOG4240">
    <property type="taxonomic scope" value="Eukaryota"/>
</dbReference>
<dbReference type="PROSITE" id="PS50835">
    <property type="entry name" value="IG_LIKE"/>
    <property type="match status" value="1"/>
</dbReference>
<dbReference type="InterPro" id="IPR036865">
    <property type="entry name" value="CRAL-TRIO_dom_sf"/>
</dbReference>
<dbReference type="FunCoup" id="B3RRW8">
    <property type="interactions" value="1393"/>
</dbReference>
<keyword evidence="3" id="KW-0963">Cytoplasm</keyword>
<dbReference type="InterPro" id="IPR003599">
    <property type="entry name" value="Ig_sub"/>
</dbReference>
<dbReference type="PhylomeDB" id="B3RRW8"/>
<reference evidence="15 16" key="1">
    <citation type="journal article" date="2008" name="Nature">
        <title>The Trichoplax genome and the nature of placozoans.</title>
        <authorList>
            <person name="Srivastava M."/>
            <person name="Begovic E."/>
            <person name="Chapman J."/>
            <person name="Putnam N.H."/>
            <person name="Hellsten U."/>
            <person name="Kawashima T."/>
            <person name="Kuo A."/>
            <person name="Mitros T."/>
            <person name="Salamov A."/>
            <person name="Carpenter M.L."/>
            <person name="Signorovitch A.Y."/>
            <person name="Moreno M.A."/>
            <person name="Kamm K."/>
            <person name="Grimwood J."/>
            <person name="Schmutz J."/>
            <person name="Shapiro H."/>
            <person name="Grigoriev I.V."/>
            <person name="Buss L.W."/>
            <person name="Schierwater B."/>
            <person name="Dellaporta S.L."/>
            <person name="Rokhsar D.S."/>
        </authorList>
    </citation>
    <scope>NUCLEOTIDE SEQUENCE [LARGE SCALE GENOMIC DNA]</scope>
    <source>
        <strain evidence="15 16">Grell-BS-1999</strain>
    </source>
</reference>
<dbReference type="InterPro" id="IPR000719">
    <property type="entry name" value="Prot_kinase_dom"/>
</dbReference>
<dbReference type="InterPro" id="IPR003598">
    <property type="entry name" value="Ig_sub2"/>
</dbReference>
<keyword evidence="4" id="KW-0723">Serine/threonine-protein kinase</keyword>
<dbReference type="InterPro" id="IPR001849">
    <property type="entry name" value="PH_domain"/>
</dbReference>
<keyword evidence="4" id="KW-0418">Kinase</keyword>
<evidence type="ECO:0000259" key="14">
    <source>
        <dbReference type="PROSITE" id="PS50835"/>
    </source>
</evidence>
<keyword evidence="16" id="KW-1185">Reference proteome</keyword>
<dbReference type="OrthoDB" id="10256089at2759"/>
<dbReference type="SMART" id="SM00408">
    <property type="entry name" value="IGc2"/>
    <property type="match status" value="1"/>
</dbReference>
<dbReference type="SMART" id="SM00409">
    <property type="entry name" value="IG"/>
    <property type="match status" value="1"/>
</dbReference>
<evidence type="ECO:0000256" key="7">
    <source>
        <dbReference type="ARBA" id="ARBA00047899"/>
    </source>
</evidence>
<evidence type="ECO:0000313" key="16">
    <source>
        <dbReference type="Proteomes" id="UP000009022"/>
    </source>
</evidence>
<dbReference type="PROSITE" id="PS50010">
    <property type="entry name" value="DH_2"/>
    <property type="match status" value="2"/>
</dbReference>
<dbReference type="SUPFAM" id="SSF46966">
    <property type="entry name" value="Spectrin repeat"/>
    <property type="match status" value="3"/>
</dbReference>
<dbReference type="PROSITE" id="PS50011">
    <property type="entry name" value="PROTEIN_KINASE_DOM"/>
    <property type="match status" value="1"/>
</dbReference>
<evidence type="ECO:0000256" key="9">
    <source>
        <dbReference type="PROSITE-ProRule" id="PRU10141"/>
    </source>
</evidence>
<dbReference type="InterPro" id="IPR011993">
    <property type="entry name" value="PH-like_dom_sf"/>
</dbReference>
<dbReference type="SUPFAM" id="SSF48726">
    <property type="entry name" value="Immunoglobulin"/>
    <property type="match status" value="1"/>
</dbReference>
<dbReference type="KEGG" id="tad:TRIADDRAFT_54394"/>
<feature type="binding site" evidence="9">
    <location>
        <position position="2480"/>
    </location>
    <ligand>
        <name>ATP</name>
        <dbReference type="ChEBI" id="CHEBI:30616"/>
    </ligand>
</feature>
<evidence type="ECO:0000256" key="5">
    <source>
        <dbReference type="ARBA" id="ARBA00022658"/>
    </source>
</evidence>
<feature type="region of interest" description="Disordered" evidence="10">
    <location>
        <begin position="1647"/>
        <end position="1676"/>
    </location>
</feature>
<dbReference type="Pfam" id="PF07679">
    <property type="entry name" value="I-set"/>
    <property type="match status" value="1"/>
</dbReference>
<evidence type="ECO:0000256" key="1">
    <source>
        <dbReference type="ARBA" id="ARBA00004496"/>
    </source>
</evidence>
<proteinExistence type="predicted"/>
<evidence type="ECO:0000259" key="13">
    <source>
        <dbReference type="PROSITE" id="PS50011"/>
    </source>
</evidence>
<dbReference type="InterPro" id="IPR011009">
    <property type="entry name" value="Kinase-like_dom_sf"/>
</dbReference>
<dbReference type="InterPro" id="IPR001251">
    <property type="entry name" value="CRAL-TRIO_dom"/>
</dbReference>
<feature type="domain" description="PH" evidence="11">
    <location>
        <begin position="1481"/>
        <end position="1585"/>
    </location>
</feature>
<dbReference type="SUPFAM" id="SSF50729">
    <property type="entry name" value="PH domain-like"/>
    <property type="match status" value="2"/>
</dbReference>
<dbReference type="Pfam" id="PF00435">
    <property type="entry name" value="Spectrin"/>
    <property type="match status" value="2"/>
</dbReference>
<dbReference type="PROSITE" id="PS50003">
    <property type="entry name" value="PH_DOMAIN"/>
    <property type="match status" value="2"/>
</dbReference>
<feature type="domain" description="PH" evidence="11">
    <location>
        <begin position="2085"/>
        <end position="2194"/>
    </location>
</feature>
<feature type="region of interest" description="Disordered" evidence="10">
    <location>
        <begin position="1259"/>
        <end position="1281"/>
    </location>
</feature>
<evidence type="ECO:0000256" key="3">
    <source>
        <dbReference type="ARBA" id="ARBA00022490"/>
    </source>
</evidence>
<keyword evidence="4" id="KW-0808">Transferase</keyword>
<feature type="domain" description="DH" evidence="12">
    <location>
        <begin position="1289"/>
        <end position="1462"/>
    </location>
</feature>
<sequence length="2678" mass="309147">MAAGSLVAVNTLSDDDISKSLMELGTDEDNSLKANDVLKILKEKIAFLSGGRDRSGRAIITFLARVTFVDIESERLIKLINYLASIPCQEVKVKGLTVIVDGRSVDWRGLKPLLNILEEAFLDTIAKVFVIKSDSFWKRGKAMITQMKTELNMQVVSISNLVKQIDITDLTEELQGILPYCHEEWIELRLMLEEFSRKSLGVIHQMDKISDSVGNLNLPKELEAIKERKKDHLKIKQLMHNLPINEFEENGQTILDLIQGERPIRTSLEDFTASASRIQTLINIMHTKRQQLRDQWQKQKLNLDQHYQLCLFVKESGKVREWIKRNRDNFLMKLTDIGTSIESAKRHKEDYHRFQESAMNVYVNVSKLLQQGNKLFPNMQYAKEDLLEECETLDREWKHFAASLEERGALVRESLLFHKEYENFIRLVDKLKRACHHDRERIPQGLSTLQDLQLKHNTIQEEFKEAYNKIKRIGKDLSQLLHTPSTIVINSNMWTAASPTYNEAANHVLSLLHTVEIEKEEFERKWSSVVKKLDQKYQLCIIDEDSDRVIEWIELHGEMYLIKNFRIAKSLSKADMLLRKHEEFEKMCETMYNNAEKLLKTCEHLTETAECDKRAVQNLRKRLFDTVENFRKCVCKRREMIELSIVFHSHTKEFTKWLNGVKMKLCQDAFASSLAEAKEMLEGCQVRQKAALNAQRLTKGDCDNLIRSLKDHYESFAALKNKNKPSEELLNEAVDLVEEVIAGLSEKRRAVDGLWAMRLSKLELCLDFFELKENIDKFMQDCDQQRSEILDATYPDSSQQMEMLINAYEDKNTLFTSQLEELQLLRDNIVPQIQDLQINIPSSSDENEQDHVSALNASMQLCVDKQQQFVNTNSTKLAFMKRHLTLVKFIEKGNELSGWIRHAELSLINFSEIGRNPIEAKSLQEQFEGFKKTIDCIGQSVENIYKEGTKLNESGLHNFETCNNCINNIMESWDCLNRLCNLRDELLTTSVQFHEASEEIFQVLSSAERDFSSGRDPCDIASEFTGVTNKSEAIYELIAKHNKERDTIIAACGLVRVYSTNLLSLIQAIDTYANEEAINETSKDDIVTSSSREHPRLIIEQLRRREGYVLNLWRSHMISLEHCKEFIIFDTEAKKTLNTLHESNIFHIPMNLNYEKLTESEAKLHLKLFRENEASLKEMYRTIENLLEDGVELIENKHNHADNVKAMMDSLETNYYDCDYNMSKHQFLLEAITKGEPTTEYPDKHTYLHKMSSRASLSSLRSDLQRSGSRGSLKRQLSEDDEKQRIERRKKFVINELITTEQTYVKDLEQVINIYMEAMHGPDVPAELYGRDEVIFGNIEEIYNFHKSTFCNELTACIDSPENVGNCFISHAEHFEMYVDYCRNKSRSNTVVMEYGQTFFDDVQQRSCCDVSLSSYLIKPVQRMTKYQLLLKDLMDCVDSGKEEIKASVEVMLSVPRRANDAMHAGLLTGVDSDIEGLGKVIMQDECLLMDSKSIRRKEKERHLFLFEKALVLSKQVKDGDGNVKNYIFKSRIMVADIASVGRIENEPLKFVIISKRASDSKLIFKSYSESVTEEWIKRLKPLVYIGIAKLRGNVSIQSRPGSGSEVFVSPEDSDGDYPRLSGIGSEKDYSSGEELLLGSIAEPQERKTKWRKKSTKSRFSQQHSSDDSIPRSYGLKRSSTLPEFIKDPDVDTESTSSSFEINQYYYTEPSKGKFNRSNSTKAILRSTNKFAKSLIKKSSSNKNTKAGISPPFDESVTHQNLLRKHSAPEVAGFVKLPSSRSQKDFDTLESEFWAEDMEKVLTESKKFSTPPQNDIQTSLLTSSSNYYESSMDSHAIENNYTKQMKSDVQAVRNRSLDKNILPISPVTIKAEGYSNVDGQKGKRLLQEEIQIIQELIKCEELYVRDLEYMINGYMTLIEDGNNYDWQVPETLKQNKQSIFRNIEKIRNWHKNVFCKSLKSCLERPEKLGSVFLKFDSQRLNYVEYCFNIPKSQILVNEYNDFFEKCEKMLNLPSSLQDYVIRPVEQLRLYQSWLNRLLTYVGASLNAIDVKAALHLVESIIVQVEYMSEVGKLEGYDGNILRLGKLLLHDYLTVYEGKAIKKGKERYVFLFEQAMILADTITNKRRKSETLKYIYKNHIKMNHVRLEEQNTEDLTRWSMWETGLNNNRDDCYHFQARSVNVKNTWLDRIRFIMDNQRSFADALSSPIDYQSKQKSLSSSSLPSSMECFIDDPLELGIRRSHHAYSLQRMNDLDNARKLSKDKFRSPGLIQKFFRLSQATQRSGSDPVLPLSTALPSLKIDHPADDLSQKKSDPTSSFPHIDALMLNKGKRKNSIHGYDMPDVHTPLVDQEVLSSTSAMFTCVIQAMDRPAITWFLNGNQLLQSNYNIQIDSYNNEHQLRIQSVSQGDIGQYTCHAKNFSGEVSTTALLKLRDDNYDNIINWSWKEYFYNSYNLYDEIGKGKFADVKHCTHRETLKEFAVKIYQKDIISKAGVQRELDIWQPLQHAKICSFHEVYDCEDIYMIVMEYLPGGRLFDYLCDNDCINELQIQNYMKQIGDGLRFLHQMSVVKVNLKPENIILEGCEHKFIKLVGFSHAICLDDCHMIDFDGDVEFAAPEVISQSGISSMSDMCLTGLSPFYKKKKKDTCKMIVSGSYDSTFLKDMSDDCRNFIKHCLAIDPW</sequence>
<gene>
    <name evidence="15" type="ORF">TRIADDRAFT_54394</name>
</gene>
<dbReference type="Gene3D" id="3.40.525.10">
    <property type="entry name" value="CRAL-TRIO lipid binding domain"/>
    <property type="match status" value="1"/>
</dbReference>
<dbReference type="STRING" id="10228.B3RRW8"/>
<dbReference type="CDD" id="cd00176">
    <property type="entry name" value="SPEC"/>
    <property type="match status" value="1"/>
</dbReference>
<protein>
    <recommendedName>
        <fullName evidence="2">non-specific serine/threonine protein kinase</fullName>
        <ecNumber evidence="2">2.7.11.1</ecNumber>
    </recommendedName>
</protein>
<dbReference type="Pfam" id="PF00069">
    <property type="entry name" value="Pkinase"/>
    <property type="match status" value="1"/>
</dbReference>
<dbReference type="SUPFAM" id="SSF48065">
    <property type="entry name" value="DBL homology domain (DH-domain)"/>
    <property type="match status" value="2"/>
</dbReference>
<dbReference type="CDD" id="cd00160">
    <property type="entry name" value="RhoGEF"/>
    <property type="match status" value="1"/>
</dbReference>
<feature type="compositionally biased region" description="Low complexity" evidence="10">
    <location>
        <begin position="1259"/>
        <end position="1271"/>
    </location>
</feature>
<dbReference type="Pfam" id="PF13716">
    <property type="entry name" value="CRAL_TRIO_2"/>
    <property type="match status" value="1"/>
</dbReference>
<evidence type="ECO:0000259" key="11">
    <source>
        <dbReference type="PROSITE" id="PS50003"/>
    </source>
</evidence>
<dbReference type="InterPro" id="IPR002017">
    <property type="entry name" value="Spectrin_repeat"/>
</dbReference>
<keyword evidence="9" id="KW-0067">ATP-binding</keyword>
<dbReference type="Gene3D" id="1.20.900.10">
    <property type="entry name" value="Dbl homology (DH) domain"/>
    <property type="match status" value="2"/>
</dbReference>
<dbReference type="FunFam" id="2.60.40.10:FF:000107">
    <property type="entry name" value="Myosin, light chain kinase a"/>
    <property type="match status" value="1"/>
</dbReference>
<dbReference type="Pfam" id="PF22697">
    <property type="entry name" value="SOS1_NGEF_PH"/>
    <property type="match status" value="2"/>
</dbReference>
<name>B3RRW8_TRIAD</name>
<keyword evidence="9" id="KW-0547">Nucleotide-binding</keyword>
<dbReference type="InterPro" id="IPR007110">
    <property type="entry name" value="Ig-like_dom"/>
</dbReference>
<accession>B3RRW8</accession>
<dbReference type="HOGENOM" id="CLU_000373_1_1_1"/>
<keyword evidence="5" id="KW-0344">Guanine-nucleotide releasing factor</keyword>
<dbReference type="GO" id="GO:0005524">
    <property type="term" value="F:ATP binding"/>
    <property type="evidence" value="ECO:0007669"/>
    <property type="project" value="UniProtKB-UniRule"/>
</dbReference>
<feature type="domain" description="Ig-like" evidence="14">
    <location>
        <begin position="2340"/>
        <end position="2429"/>
    </location>
</feature>
<dbReference type="SUPFAM" id="SSF56112">
    <property type="entry name" value="Protein kinase-like (PK-like)"/>
    <property type="match status" value="1"/>
</dbReference>
<dbReference type="InterPro" id="IPR035899">
    <property type="entry name" value="DBL_dom_sf"/>
</dbReference>
<dbReference type="CTD" id="6751634"/>